<evidence type="ECO:0008006" key="7">
    <source>
        <dbReference type="Google" id="ProtNLM"/>
    </source>
</evidence>
<sequence>MIIHNKQSRPDNENDDLELLFNLKANHTSKEDLVHLLQLMPDDYALVSELKKFGLDGMVKVSEKLLAMNVKGYSAWYYREWVMRKCAGSCREKMPDEAKGRQTCDDWWDGAKLTTIIGNTSKKEQTAPEERRELLLIRQLLVYDSRNFHCWKYLLSMNKTTEFATFCLKNDIQNYSALHYVRDHGLTYWNGLVEAQNEGMFYKMKYPKAFRMRIVRSESRYDFAFLFRELFYGSILWEGRSLALNGEIFYEIKNVSTDRVYTQLKCDKWSYSGWLQWGHGDCGDVNVIVEGPCMGCDERIAGEPCSCKKKSNGVSSGGNWKGIRGERSNFKQQKHESESSSCSCDDHIITAVYEKEKVVLNDLKGTNRFLLVRLLERMRCHRAMMKNKLKELDGMRKNFYEIINWWEVDVHDGLQYNRRNKQ</sequence>
<gene>
    <name evidence="5" type="ORF">VCUG_00985</name>
</gene>
<dbReference type="GO" id="GO:0005737">
    <property type="term" value="C:cytoplasm"/>
    <property type="evidence" value="ECO:0007669"/>
    <property type="project" value="TreeGrafter"/>
</dbReference>
<dbReference type="Gene3D" id="1.25.40.120">
    <property type="entry name" value="Protein prenylyltransferase"/>
    <property type="match status" value="1"/>
</dbReference>
<dbReference type="OMA" id="SAWYYRE"/>
<dbReference type="VEuPathDB" id="MicrosporidiaDB:VCUG_00985"/>
<evidence type="ECO:0000256" key="1">
    <source>
        <dbReference type="ARBA" id="ARBA00006734"/>
    </source>
</evidence>
<dbReference type="SUPFAM" id="SSF48439">
    <property type="entry name" value="Protein prenylyltransferase"/>
    <property type="match status" value="1"/>
</dbReference>
<evidence type="ECO:0000256" key="2">
    <source>
        <dbReference type="ARBA" id="ARBA00022602"/>
    </source>
</evidence>
<reference evidence="6" key="1">
    <citation type="submission" date="2011-03" db="EMBL/GenBank/DDBJ databases">
        <title>The genome sequence of Vavraia culicis strain floridensis.</title>
        <authorList>
            <consortium name="The Broad Institute Genome Sequencing Platform"/>
            <person name="Cuomo C."/>
            <person name="Becnel J."/>
            <person name="Sanscrainte N."/>
            <person name="Young S.K."/>
            <person name="Zeng Q."/>
            <person name="Gargeya S."/>
            <person name="Fitzgerald M."/>
            <person name="Haas B."/>
            <person name="Abouelleil A."/>
            <person name="Alvarado L."/>
            <person name="Arachchi H.M."/>
            <person name="Berlin A."/>
            <person name="Chapman S.B."/>
            <person name="Gearin G."/>
            <person name="Goldberg J."/>
            <person name="Griggs A."/>
            <person name="Gujja S."/>
            <person name="Hansen M."/>
            <person name="Heiman D."/>
            <person name="Howarth C."/>
            <person name="Larimer J."/>
            <person name="Lui A."/>
            <person name="MacDonald P.J.P."/>
            <person name="McCowen C."/>
            <person name="Montmayeur A."/>
            <person name="Murphy C."/>
            <person name="Neiman D."/>
            <person name="Pearson M."/>
            <person name="Priest M."/>
            <person name="Roberts A."/>
            <person name="Saif S."/>
            <person name="Shea T."/>
            <person name="Sisk P."/>
            <person name="Stolte C."/>
            <person name="Sykes S."/>
            <person name="Wortman J."/>
            <person name="Nusbaum C."/>
            <person name="Birren B."/>
        </authorList>
    </citation>
    <scope>NUCLEOTIDE SEQUENCE [LARGE SCALE GENOMIC DNA]</scope>
    <source>
        <strain evidence="6">floridensis</strain>
    </source>
</reference>
<evidence type="ECO:0000256" key="4">
    <source>
        <dbReference type="ARBA" id="ARBA00022737"/>
    </source>
</evidence>
<dbReference type="GeneID" id="19878868"/>
<keyword evidence="2" id="KW-0637">Prenyltransferase</keyword>
<keyword evidence="6" id="KW-1185">Reference proteome</keyword>
<evidence type="ECO:0000313" key="6">
    <source>
        <dbReference type="Proteomes" id="UP000011081"/>
    </source>
</evidence>
<dbReference type="AlphaFoldDB" id="L2GVA3"/>
<name>L2GVA3_VAVCU</name>
<dbReference type="OrthoDB" id="10614235at2759"/>
<protein>
    <recommendedName>
        <fullName evidence="7">Geranylgeranyl transferase type II subunit alpha</fullName>
    </recommendedName>
</protein>
<dbReference type="InterPro" id="IPR002088">
    <property type="entry name" value="Prenyl_trans_a"/>
</dbReference>
<proteinExistence type="inferred from homology"/>
<dbReference type="EMBL" id="GL877416">
    <property type="protein sequence ID" value="ELA47554.1"/>
    <property type="molecule type" value="Genomic_DNA"/>
</dbReference>
<dbReference type="GO" id="GO:0008318">
    <property type="term" value="F:protein prenyltransferase activity"/>
    <property type="evidence" value="ECO:0007669"/>
    <property type="project" value="InterPro"/>
</dbReference>
<comment type="similarity">
    <text evidence="1">Belongs to the protein prenyltransferase subunit alpha family.</text>
</comment>
<keyword evidence="3" id="KW-0808">Transferase</keyword>
<dbReference type="Proteomes" id="UP000011081">
    <property type="component" value="Unassembled WGS sequence"/>
</dbReference>
<dbReference type="RefSeq" id="XP_008074006.1">
    <property type="nucleotide sequence ID" value="XM_008075815.1"/>
</dbReference>
<dbReference type="PANTHER" id="PTHR11129">
    <property type="entry name" value="PROTEIN FARNESYLTRANSFERASE ALPHA SUBUNIT/RAB GERANYLGERANYL TRANSFERASE ALPHA SUBUNIT"/>
    <property type="match status" value="1"/>
</dbReference>
<dbReference type="Pfam" id="PF01239">
    <property type="entry name" value="PPTA"/>
    <property type="match status" value="1"/>
</dbReference>
<dbReference type="HOGENOM" id="CLU_650850_0_0_1"/>
<dbReference type="InParanoid" id="L2GVA3"/>
<accession>L2GVA3</accession>
<keyword evidence="4" id="KW-0677">Repeat</keyword>
<evidence type="ECO:0000256" key="3">
    <source>
        <dbReference type="ARBA" id="ARBA00022679"/>
    </source>
</evidence>
<organism evidence="5 6">
    <name type="scientific">Vavraia culicis (isolate floridensis)</name>
    <name type="common">Microsporidian parasite</name>
    <dbReference type="NCBI Taxonomy" id="948595"/>
    <lineage>
        <taxon>Eukaryota</taxon>
        <taxon>Fungi</taxon>
        <taxon>Fungi incertae sedis</taxon>
        <taxon>Microsporidia</taxon>
        <taxon>Pleistophoridae</taxon>
        <taxon>Vavraia</taxon>
    </lineage>
</organism>
<evidence type="ECO:0000313" key="5">
    <source>
        <dbReference type="EMBL" id="ELA47554.1"/>
    </source>
</evidence>